<feature type="transmembrane region" description="Helical" evidence="1">
    <location>
        <begin position="78"/>
        <end position="95"/>
    </location>
</feature>
<feature type="transmembrane region" description="Helical" evidence="1">
    <location>
        <begin position="217"/>
        <end position="234"/>
    </location>
</feature>
<proteinExistence type="predicted"/>
<feature type="transmembrane region" description="Helical" evidence="1">
    <location>
        <begin position="192"/>
        <end position="211"/>
    </location>
</feature>
<dbReference type="InterPro" id="IPR052710">
    <property type="entry name" value="CAAX_protease"/>
</dbReference>
<feature type="transmembrane region" description="Helical" evidence="1">
    <location>
        <begin position="158"/>
        <end position="180"/>
    </location>
</feature>
<dbReference type="EMBL" id="FWXT01000002">
    <property type="protein sequence ID" value="SMC89068.1"/>
    <property type="molecule type" value="Genomic_DNA"/>
</dbReference>
<evidence type="ECO:0000259" key="2">
    <source>
        <dbReference type="Pfam" id="PF02517"/>
    </source>
</evidence>
<keyword evidence="3" id="KW-0378">Hydrolase</keyword>
<dbReference type="GO" id="GO:0006508">
    <property type="term" value="P:proteolysis"/>
    <property type="evidence" value="ECO:0007669"/>
    <property type="project" value="UniProtKB-KW"/>
</dbReference>
<keyword evidence="1" id="KW-1133">Transmembrane helix</keyword>
<dbReference type="PANTHER" id="PTHR36435:SF1">
    <property type="entry name" value="CAAX AMINO TERMINAL PROTEASE FAMILY PROTEIN"/>
    <property type="match status" value="1"/>
</dbReference>
<feature type="transmembrane region" description="Helical" evidence="1">
    <location>
        <begin position="116"/>
        <end position="138"/>
    </location>
</feature>
<feature type="transmembrane region" description="Helical" evidence="1">
    <location>
        <begin position="241"/>
        <end position="260"/>
    </location>
</feature>
<gene>
    <name evidence="3" type="ORF">SAMN04488524_3279</name>
</gene>
<evidence type="ECO:0000256" key="1">
    <source>
        <dbReference type="SAM" id="Phobius"/>
    </source>
</evidence>
<name>A0A1W2CWI0_9SPHI</name>
<evidence type="ECO:0000313" key="4">
    <source>
        <dbReference type="Proteomes" id="UP000192756"/>
    </source>
</evidence>
<feature type="domain" description="CAAX prenyl protease 2/Lysostaphin resistance protein A-like" evidence="2">
    <location>
        <begin position="160"/>
        <end position="253"/>
    </location>
</feature>
<dbReference type="PANTHER" id="PTHR36435">
    <property type="entry name" value="SLR1288 PROTEIN"/>
    <property type="match status" value="1"/>
</dbReference>
<dbReference type="GO" id="GO:0004175">
    <property type="term" value="F:endopeptidase activity"/>
    <property type="evidence" value="ECO:0007669"/>
    <property type="project" value="UniProtKB-ARBA"/>
</dbReference>
<keyword evidence="3" id="KW-0645">Protease</keyword>
<reference evidence="4" key="1">
    <citation type="submission" date="2017-04" db="EMBL/GenBank/DDBJ databases">
        <authorList>
            <person name="Varghese N."/>
            <person name="Submissions S."/>
        </authorList>
    </citation>
    <scope>NUCLEOTIDE SEQUENCE [LARGE SCALE GENOMIC DNA]</scope>
    <source>
        <strain evidence="4">DSM 12126</strain>
    </source>
</reference>
<accession>A0A1W2CWI0</accession>
<keyword evidence="4" id="KW-1185">Reference proteome</keyword>
<sequence>MGKNHFAETPFLPTFSLVSYPRSSIKYLRTVILVNTFRTSKINLIKILNWQMKNKALCVLRDVVTIAFLILFPHFVPLPFYSYAVICLLAIWFLLRKDGKTFGAIGLSKNGLTGKAVFIGVLSALVWVGFMQLIYIPVIKHLFTVPDYTEYNFIRGNASKLMMIIIAAWLIGGFYEEIVFRGYIQSLLRKRFTRHGLLWSIIVTSILFGLYHWQQDIFGVIAAGLGGLYWGLLYKKYADNLWVPILSHAIFDTVTLILIYTHRFGNFW</sequence>
<dbReference type="InterPro" id="IPR003675">
    <property type="entry name" value="Rce1/LyrA-like_dom"/>
</dbReference>
<dbReference type="Pfam" id="PF02517">
    <property type="entry name" value="Rce1-like"/>
    <property type="match status" value="1"/>
</dbReference>
<dbReference type="GO" id="GO:0080120">
    <property type="term" value="P:CAAX-box protein maturation"/>
    <property type="evidence" value="ECO:0007669"/>
    <property type="project" value="UniProtKB-ARBA"/>
</dbReference>
<dbReference type="AlphaFoldDB" id="A0A1W2CWI0"/>
<keyword evidence="1" id="KW-0812">Transmembrane</keyword>
<dbReference type="Proteomes" id="UP000192756">
    <property type="component" value="Unassembled WGS sequence"/>
</dbReference>
<evidence type="ECO:0000313" key="3">
    <source>
        <dbReference type="EMBL" id="SMC89068.1"/>
    </source>
</evidence>
<keyword evidence="1" id="KW-0472">Membrane</keyword>
<dbReference type="STRING" id="151894.SAMN04488524_3279"/>
<protein>
    <submittedName>
        <fullName evidence="3">CAAX protease self-immunity</fullName>
    </submittedName>
</protein>
<organism evidence="3 4">
    <name type="scientific">Pedobacter africanus</name>
    <dbReference type="NCBI Taxonomy" id="151894"/>
    <lineage>
        <taxon>Bacteria</taxon>
        <taxon>Pseudomonadati</taxon>
        <taxon>Bacteroidota</taxon>
        <taxon>Sphingobacteriia</taxon>
        <taxon>Sphingobacteriales</taxon>
        <taxon>Sphingobacteriaceae</taxon>
        <taxon>Pedobacter</taxon>
    </lineage>
</organism>